<dbReference type="PANTHER" id="PTHR45288:SF1">
    <property type="entry name" value="THIOREDOXIN FAMILY PROTEIN"/>
    <property type="match status" value="1"/>
</dbReference>
<reference evidence="4 5" key="1">
    <citation type="journal article" date="2012" name="Genome Biol.">
        <title>Genome and low-iron response of an oceanic diatom adapted to chronic iron limitation.</title>
        <authorList>
            <person name="Lommer M."/>
            <person name="Specht M."/>
            <person name="Roy A.S."/>
            <person name="Kraemer L."/>
            <person name="Andreson R."/>
            <person name="Gutowska M.A."/>
            <person name="Wolf J."/>
            <person name="Bergner S.V."/>
            <person name="Schilhabel M.B."/>
            <person name="Klostermeier U.C."/>
            <person name="Beiko R.G."/>
            <person name="Rosenstiel P."/>
            <person name="Hippler M."/>
            <person name="Laroche J."/>
        </authorList>
    </citation>
    <scope>NUCLEOTIDE SEQUENCE [LARGE SCALE GENOMIC DNA]</scope>
    <source>
        <strain evidence="4 5">CCMP1005</strain>
    </source>
</reference>
<protein>
    <recommendedName>
        <fullName evidence="3">GST N-terminal domain-containing protein</fullName>
    </recommendedName>
</protein>
<feature type="compositionally biased region" description="Polar residues" evidence="1">
    <location>
        <begin position="1"/>
        <end position="12"/>
    </location>
</feature>
<evidence type="ECO:0000313" key="4">
    <source>
        <dbReference type="EMBL" id="EJK46842.1"/>
    </source>
</evidence>
<dbReference type="OMA" id="PSPFCKI"/>
<feature type="region of interest" description="Disordered" evidence="1">
    <location>
        <begin position="1"/>
        <end position="37"/>
    </location>
</feature>
<evidence type="ECO:0000313" key="5">
    <source>
        <dbReference type="Proteomes" id="UP000266841"/>
    </source>
</evidence>
<dbReference type="AlphaFoldDB" id="K0RJI6"/>
<feature type="domain" description="GST N-terminal" evidence="3">
    <location>
        <begin position="250"/>
        <end position="323"/>
    </location>
</feature>
<sequence>MTQTKPQTQTNIPFRRPESRNLQRLTTRVDKSLPTGRDGQHVRKLANMARNAVGVVVLCLFAVTITCSGLAALPKVEIPKGFVAPEPQPLQINEKTDRTELLTGTVGLGLRLATSAFVLGCLAEAPRPERMLTFYDNDSSSGCRRVREMMNLLDLTYLTIPTFEGSSFPVLEDPNTGQQIAGDDAIIEHIVDAYGPPKESYDERALWPIKFRQFAIVTSWLASAIRGSPGAKRQSNARPDNGSMRPIELWAYECSPFVKPVKEKLSSLGIPHTVVSCSRGSSNRDRMVEKTGRTFQVPYIVDPNTGVDMYESAEIVEYLDKAYTVQ</sequence>
<evidence type="ECO:0000256" key="2">
    <source>
        <dbReference type="SAM" id="Phobius"/>
    </source>
</evidence>
<keyword evidence="5" id="KW-1185">Reference proteome</keyword>
<keyword evidence="2" id="KW-0472">Membrane</keyword>
<gene>
    <name evidence="4" type="ORF">THAOC_34473</name>
</gene>
<evidence type="ECO:0000256" key="1">
    <source>
        <dbReference type="SAM" id="MobiDB-lite"/>
    </source>
</evidence>
<dbReference type="eggNOG" id="ENOG502QUYC">
    <property type="taxonomic scope" value="Eukaryota"/>
</dbReference>
<keyword evidence="2" id="KW-1133">Transmembrane helix</keyword>
<dbReference type="OrthoDB" id="422574at2759"/>
<evidence type="ECO:0000259" key="3">
    <source>
        <dbReference type="Pfam" id="PF13417"/>
    </source>
</evidence>
<dbReference type="InterPro" id="IPR036249">
    <property type="entry name" value="Thioredoxin-like_sf"/>
</dbReference>
<dbReference type="PANTHER" id="PTHR45288">
    <property type="entry name" value="THIOREDOXIN FAMILY PROTEIN"/>
    <property type="match status" value="1"/>
</dbReference>
<accession>K0RJI6</accession>
<dbReference type="Proteomes" id="UP000266841">
    <property type="component" value="Unassembled WGS sequence"/>
</dbReference>
<keyword evidence="2" id="KW-0812">Transmembrane</keyword>
<feature type="compositionally biased region" description="Basic and acidic residues" evidence="1">
    <location>
        <begin position="15"/>
        <end position="31"/>
    </location>
</feature>
<dbReference type="SUPFAM" id="SSF52833">
    <property type="entry name" value="Thioredoxin-like"/>
    <property type="match status" value="2"/>
</dbReference>
<dbReference type="Gene3D" id="3.40.30.10">
    <property type="entry name" value="Glutaredoxin"/>
    <property type="match status" value="1"/>
</dbReference>
<name>K0RJI6_THAOC</name>
<comment type="caution">
    <text evidence="4">The sequence shown here is derived from an EMBL/GenBank/DDBJ whole genome shotgun (WGS) entry which is preliminary data.</text>
</comment>
<dbReference type="Pfam" id="PF13417">
    <property type="entry name" value="GST_N_3"/>
    <property type="match status" value="1"/>
</dbReference>
<proteinExistence type="predicted"/>
<dbReference type="InterPro" id="IPR004045">
    <property type="entry name" value="Glutathione_S-Trfase_N"/>
</dbReference>
<feature type="transmembrane region" description="Helical" evidence="2">
    <location>
        <begin position="52"/>
        <end position="73"/>
    </location>
</feature>
<organism evidence="4 5">
    <name type="scientific">Thalassiosira oceanica</name>
    <name type="common">Marine diatom</name>
    <dbReference type="NCBI Taxonomy" id="159749"/>
    <lineage>
        <taxon>Eukaryota</taxon>
        <taxon>Sar</taxon>
        <taxon>Stramenopiles</taxon>
        <taxon>Ochrophyta</taxon>
        <taxon>Bacillariophyta</taxon>
        <taxon>Coscinodiscophyceae</taxon>
        <taxon>Thalassiosirophycidae</taxon>
        <taxon>Thalassiosirales</taxon>
        <taxon>Thalassiosiraceae</taxon>
        <taxon>Thalassiosira</taxon>
    </lineage>
</organism>
<dbReference type="EMBL" id="AGNL01047503">
    <property type="protein sequence ID" value="EJK46842.1"/>
    <property type="molecule type" value="Genomic_DNA"/>
</dbReference>